<feature type="region of interest" description="Disordered" evidence="8">
    <location>
        <begin position="394"/>
        <end position="427"/>
    </location>
</feature>
<evidence type="ECO:0000256" key="6">
    <source>
        <dbReference type="PROSITE-ProRule" id="PRU10141"/>
    </source>
</evidence>
<dbReference type="AlphaFoldDB" id="A0A699YYD5"/>
<dbReference type="Gene3D" id="1.10.510.10">
    <property type="entry name" value="Transferase(Phosphotransferase) domain 1"/>
    <property type="match status" value="2"/>
</dbReference>
<evidence type="ECO:0000256" key="4">
    <source>
        <dbReference type="ARBA" id="ARBA00022777"/>
    </source>
</evidence>
<sequence length="427" mass="45671">RYTLGKVIGCGAYGIVRVGKAHGSDELVAIKSVDASKFRSISEIEQIQEEMNVLASLKHPNIIKLVEVHFSASEFASGGSLVQYIHSFEGKRLPEQEALRLFLQMAAALDFCHRRRIVHRDLKPENILMDDKRNIKIAGKEYDGPSVDIWSMGVIMYEALTGSLPFKGSSQAALFKSIQSAAASTPSSSTSFMTKNSSAGTFPKGEEEEAAANTPHPWGAGNSLRSMQEEQQHMVYLEGDGDRASRSDRDPDPQGHAGGSVERLLGSLNLTASSGSATAVHDSLRLVVNNDKDDPITAAIRRAQLASMSPTEAEAFCQLGLGVDNDMPQQPKSGATLKGSGRQPGSRDFTPSRYHRSLDPVNSSSGTSSSPVRLPPSTGLALRRAAADRLAASGQGLATSLGPLPAVAPHSPTQDIRRDPSNSLNSR</sequence>
<evidence type="ECO:0000313" key="11">
    <source>
        <dbReference type="Proteomes" id="UP000485058"/>
    </source>
</evidence>
<keyword evidence="4" id="KW-0418">Kinase</keyword>
<dbReference type="SUPFAM" id="SSF56112">
    <property type="entry name" value="Protein kinase-like (PK-like)"/>
    <property type="match status" value="1"/>
</dbReference>
<feature type="compositionally biased region" description="Low complexity" evidence="8">
    <location>
        <begin position="185"/>
        <end position="198"/>
    </location>
</feature>
<evidence type="ECO:0000256" key="3">
    <source>
        <dbReference type="ARBA" id="ARBA00022741"/>
    </source>
</evidence>
<evidence type="ECO:0000256" key="2">
    <source>
        <dbReference type="ARBA" id="ARBA00022679"/>
    </source>
</evidence>
<keyword evidence="2" id="KW-0808">Transferase</keyword>
<dbReference type="Proteomes" id="UP000485058">
    <property type="component" value="Unassembled WGS sequence"/>
</dbReference>
<feature type="region of interest" description="Disordered" evidence="8">
    <location>
        <begin position="185"/>
        <end position="223"/>
    </location>
</feature>
<dbReference type="PROSITE" id="PS00107">
    <property type="entry name" value="PROTEIN_KINASE_ATP"/>
    <property type="match status" value="1"/>
</dbReference>
<evidence type="ECO:0000256" key="5">
    <source>
        <dbReference type="ARBA" id="ARBA00022840"/>
    </source>
</evidence>
<keyword evidence="1 7" id="KW-0723">Serine/threonine-protein kinase</keyword>
<accession>A0A699YYD5</accession>
<dbReference type="GO" id="GO:0004674">
    <property type="term" value="F:protein serine/threonine kinase activity"/>
    <property type="evidence" value="ECO:0007669"/>
    <property type="project" value="UniProtKB-KW"/>
</dbReference>
<dbReference type="InterPro" id="IPR000719">
    <property type="entry name" value="Prot_kinase_dom"/>
</dbReference>
<organism evidence="10 11">
    <name type="scientific">Haematococcus lacustris</name>
    <name type="common">Green alga</name>
    <name type="synonym">Haematococcus pluvialis</name>
    <dbReference type="NCBI Taxonomy" id="44745"/>
    <lineage>
        <taxon>Eukaryota</taxon>
        <taxon>Viridiplantae</taxon>
        <taxon>Chlorophyta</taxon>
        <taxon>core chlorophytes</taxon>
        <taxon>Chlorophyceae</taxon>
        <taxon>CS clade</taxon>
        <taxon>Chlamydomonadales</taxon>
        <taxon>Haematococcaceae</taxon>
        <taxon>Haematococcus</taxon>
    </lineage>
</organism>
<name>A0A699YYD5_HAELA</name>
<dbReference type="GO" id="GO:0035556">
    <property type="term" value="P:intracellular signal transduction"/>
    <property type="evidence" value="ECO:0007669"/>
    <property type="project" value="TreeGrafter"/>
</dbReference>
<dbReference type="PROSITE" id="PS00108">
    <property type="entry name" value="PROTEIN_KINASE_ST"/>
    <property type="match status" value="1"/>
</dbReference>
<keyword evidence="5 6" id="KW-0067">ATP-binding</keyword>
<keyword evidence="11" id="KW-1185">Reference proteome</keyword>
<evidence type="ECO:0000259" key="9">
    <source>
        <dbReference type="PROSITE" id="PS50011"/>
    </source>
</evidence>
<feature type="region of interest" description="Disordered" evidence="8">
    <location>
        <begin position="241"/>
        <end position="260"/>
    </location>
</feature>
<gene>
    <name evidence="10" type="ORF">HaLaN_11516</name>
</gene>
<dbReference type="SMART" id="SM00220">
    <property type="entry name" value="S_TKc"/>
    <property type="match status" value="1"/>
</dbReference>
<dbReference type="PANTHER" id="PTHR24346">
    <property type="entry name" value="MAP/MICROTUBULE AFFINITY-REGULATING KINASE"/>
    <property type="match status" value="1"/>
</dbReference>
<dbReference type="PROSITE" id="PS50011">
    <property type="entry name" value="PROTEIN_KINASE_DOM"/>
    <property type="match status" value="1"/>
</dbReference>
<feature type="non-terminal residue" evidence="10">
    <location>
        <position position="1"/>
    </location>
</feature>
<evidence type="ECO:0000313" key="10">
    <source>
        <dbReference type="EMBL" id="GFH15313.1"/>
    </source>
</evidence>
<dbReference type="InterPro" id="IPR011009">
    <property type="entry name" value="Kinase-like_dom_sf"/>
</dbReference>
<dbReference type="GO" id="GO:0005737">
    <property type="term" value="C:cytoplasm"/>
    <property type="evidence" value="ECO:0007669"/>
    <property type="project" value="TreeGrafter"/>
</dbReference>
<evidence type="ECO:0000256" key="8">
    <source>
        <dbReference type="SAM" id="MobiDB-lite"/>
    </source>
</evidence>
<evidence type="ECO:0000256" key="1">
    <source>
        <dbReference type="ARBA" id="ARBA00022527"/>
    </source>
</evidence>
<reference evidence="10 11" key="1">
    <citation type="submission" date="2020-02" db="EMBL/GenBank/DDBJ databases">
        <title>Draft genome sequence of Haematococcus lacustris strain NIES-144.</title>
        <authorList>
            <person name="Morimoto D."/>
            <person name="Nakagawa S."/>
            <person name="Yoshida T."/>
            <person name="Sawayama S."/>
        </authorList>
    </citation>
    <scope>NUCLEOTIDE SEQUENCE [LARGE SCALE GENOMIC DNA]</scope>
    <source>
        <strain evidence="10 11">NIES-144</strain>
    </source>
</reference>
<dbReference type="PANTHER" id="PTHR24346:SF82">
    <property type="entry name" value="KP78A-RELATED"/>
    <property type="match status" value="1"/>
</dbReference>
<comment type="caution">
    <text evidence="10">The sequence shown here is derived from an EMBL/GenBank/DDBJ whole genome shotgun (WGS) entry which is preliminary data.</text>
</comment>
<comment type="similarity">
    <text evidence="7">Belongs to the protein kinase superfamily.</text>
</comment>
<feature type="region of interest" description="Disordered" evidence="8">
    <location>
        <begin position="322"/>
        <end position="379"/>
    </location>
</feature>
<feature type="domain" description="Protein kinase" evidence="9">
    <location>
        <begin position="2"/>
        <end position="219"/>
    </location>
</feature>
<feature type="binding site" evidence="6">
    <location>
        <position position="31"/>
    </location>
    <ligand>
        <name>ATP</name>
        <dbReference type="ChEBI" id="CHEBI:30616"/>
    </ligand>
</feature>
<evidence type="ECO:0000256" key="7">
    <source>
        <dbReference type="RuleBase" id="RU000304"/>
    </source>
</evidence>
<feature type="compositionally biased region" description="Basic and acidic residues" evidence="8">
    <location>
        <begin position="241"/>
        <end position="253"/>
    </location>
</feature>
<feature type="non-terminal residue" evidence="10">
    <location>
        <position position="427"/>
    </location>
</feature>
<dbReference type="InterPro" id="IPR008271">
    <property type="entry name" value="Ser/Thr_kinase_AS"/>
</dbReference>
<dbReference type="EMBL" id="BLLF01000834">
    <property type="protein sequence ID" value="GFH15313.1"/>
    <property type="molecule type" value="Genomic_DNA"/>
</dbReference>
<dbReference type="InterPro" id="IPR017441">
    <property type="entry name" value="Protein_kinase_ATP_BS"/>
</dbReference>
<dbReference type="Pfam" id="PF00069">
    <property type="entry name" value="Pkinase"/>
    <property type="match status" value="1"/>
</dbReference>
<proteinExistence type="inferred from homology"/>
<keyword evidence="3 6" id="KW-0547">Nucleotide-binding</keyword>
<dbReference type="GO" id="GO:0005524">
    <property type="term" value="F:ATP binding"/>
    <property type="evidence" value="ECO:0007669"/>
    <property type="project" value="UniProtKB-UniRule"/>
</dbReference>
<protein>
    <submittedName>
        <fullName evidence="10">Putative LOV domain-containing protein</fullName>
    </submittedName>
</protein>